<name>A0A8J2KDW8_9HEXA</name>
<reference evidence="1" key="1">
    <citation type="submission" date="2021-06" db="EMBL/GenBank/DDBJ databases">
        <authorList>
            <person name="Hodson N. C."/>
            <person name="Mongue J. A."/>
            <person name="Jaron S. K."/>
        </authorList>
    </citation>
    <scope>NUCLEOTIDE SEQUENCE</scope>
</reference>
<protein>
    <submittedName>
        <fullName evidence="1">Uncharacterized protein</fullName>
    </submittedName>
</protein>
<keyword evidence="2" id="KW-1185">Reference proteome</keyword>
<evidence type="ECO:0000313" key="2">
    <source>
        <dbReference type="Proteomes" id="UP000708208"/>
    </source>
</evidence>
<gene>
    <name evidence="1" type="ORF">AFUS01_LOCUS23152</name>
</gene>
<organism evidence="1 2">
    <name type="scientific">Allacma fusca</name>
    <dbReference type="NCBI Taxonomy" id="39272"/>
    <lineage>
        <taxon>Eukaryota</taxon>
        <taxon>Metazoa</taxon>
        <taxon>Ecdysozoa</taxon>
        <taxon>Arthropoda</taxon>
        <taxon>Hexapoda</taxon>
        <taxon>Collembola</taxon>
        <taxon>Symphypleona</taxon>
        <taxon>Sminthuridae</taxon>
        <taxon>Allacma</taxon>
    </lineage>
</organism>
<dbReference type="EMBL" id="CAJVCH010276337">
    <property type="protein sequence ID" value="CAG7734782.1"/>
    <property type="molecule type" value="Genomic_DNA"/>
</dbReference>
<feature type="non-terminal residue" evidence="1">
    <location>
        <position position="1"/>
    </location>
</feature>
<dbReference type="Proteomes" id="UP000708208">
    <property type="component" value="Unassembled WGS sequence"/>
</dbReference>
<comment type="caution">
    <text evidence="1">The sequence shown here is derived from an EMBL/GenBank/DDBJ whole genome shotgun (WGS) entry which is preliminary data.</text>
</comment>
<accession>A0A8J2KDW8</accession>
<sequence length="181" mass="20564">MKTCYFIVDFPKEKSVEAVPSNWLFNKKTRCHWPLFINEIKGTNLIQKCAEQPACPNISWKVYNCKVRPGLGHFDNYEKAQAAADKAVNNTDVEVTESEGLSDDTPKRRLRKRRTANSLWAAAVSPQEISESGQSSSSVCLGPQVISGEEQVLSRFLQWCCITVARKYFSVFRFSRFSKKS</sequence>
<dbReference type="AlphaFoldDB" id="A0A8J2KDW8"/>
<proteinExistence type="predicted"/>
<evidence type="ECO:0000313" key="1">
    <source>
        <dbReference type="EMBL" id="CAG7734782.1"/>
    </source>
</evidence>
<dbReference type="OrthoDB" id="6784356at2759"/>